<protein>
    <submittedName>
        <fullName evidence="5">DeoR/GlpR family DNA-binding transcription regulator</fullName>
    </submittedName>
</protein>
<dbReference type="SMART" id="SM01134">
    <property type="entry name" value="DeoRC"/>
    <property type="match status" value="1"/>
</dbReference>
<dbReference type="PANTHER" id="PTHR30363:SF44">
    <property type="entry name" value="AGA OPERON TRANSCRIPTIONAL REPRESSOR-RELATED"/>
    <property type="match status" value="1"/>
</dbReference>
<dbReference type="Gene3D" id="1.10.10.10">
    <property type="entry name" value="Winged helix-like DNA-binding domain superfamily/Winged helix DNA-binding domain"/>
    <property type="match status" value="1"/>
</dbReference>
<evidence type="ECO:0000313" key="6">
    <source>
        <dbReference type="Proteomes" id="UP001229832"/>
    </source>
</evidence>
<dbReference type="RefSeq" id="WP_070651236.1">
    <property type="nucleotide sequence ID" value="NZ_CP132484.1"/>
</dbReference>
<evidence type="ECO:0000256" key="3">
    <source>
        <dbReference type="ARBA" id="ARBA00023163"/>
    </source>
</evidence>
<dbReference type="PROSITE" id="PS00894">
    <property type="entry name" value="HTH_DEOR_1"/>
    <property type="match status" value="1"/>
</dbReference>
<dbReference type="Gene3D" id="3.40.50.1360">
    <property type="match status" value="1"/>
</dbReference>
<dbReference type="InterPro" id="IPR037171">
    <property type="entry name" value="NagB/RpiA_transferase-like"/>
</dbReference>
<dbReference type="Pfam" id="PF00455">
    <property type="entry name" value="DeoRC"/>
    <property type="match status" value="1"/>
</dbReference>
<keyword evidence="6" id="KW-1185">Reference proteome</keyword>
<dbReference type="SMART" id="SM00420">
    <property type="entry name" value="HTH_DEOR"/>
    <property type="match status" value="1"/>
</dbReference>
<dbReference type="Pfam" id="PF08220">
    <property type="entry name" value="HTH_DeoR"/>
    <property type="match status" value="1"/>
</dbReference>
<keyword evidence="2 5" id="KW-0238">DNA-binding</keyword>
<dbReference type="AlphaFoldDB" id="A0ABD7Z8Z6"/>
<gene>
    <name evidence="5" type="ORF">LACZS2_002676</name>
</gene>
<name>A0ABD7Z8Z6_LACZE</name>
<dbReference type="InterPro" id="IPR050313">
    <property type="entry name" value="Carb_Metab_HTH_regulators"/>
</dbReference>
<dbReference type="InterPro" id="IPR001034">
    <property type="entry name" value="DeoR_HTH"/>
</dbReference>
<dbReference type="EMBL" id="CP132485">
    <property type="protein sequence ID" value="WLV83435.1"/>
    <property type="molecule type" value="Genomic_DNA"/>
</dbReference>
<dbReference type="SUPFAM" id="SSF46785">
    <property type="entry name" value="Winged helix' DNA-binding domain"/>
    <property type="match status" value="1"/>
</dbReference>
<reference evidence="5 6" key="1">
    <citation type="submission" date="2023-08" db="EMBL/GenBank/DDBJ databases">
        <authorList>
            <person name="Buchebner-Jance M."/>
        </authorList>
    </citation>
    <scope>NUCLEOTIDE SEQUENCE [LARGE SCALE GENOMIC DNA]</scope>
    <source>
        <strain evidence="5 6">NCIMB 15475</strain>
    </source>
</reference>
<organism evidence="5 6">
    <name type="scientific">Lacticaseibacillus zeae subsp. silagei</name>
    <dbReference type="NCBI Taxonomy" id="3068307"/>
    <lineage>
        <taxon>Bacteria</taxon>
        <taxon>Bacillati</taxon>
        <taxon>Bacillota</taxon>
        <taxon>Bacilli</taxon>
        <taxon>Lactobacillales</taxon>
        <taxon>Lactobacillaceae</taxon>
        <taxon>Lacticaseibacillus</taxon>
    </lineage>
</organism>
<dbReference type="Proteomes" id="UP001229832">
    <property type="component" value="Chromosome"/>
</dbReference>
<dbReference type="InterPro" id="IPR036390">
    <property type="entry name" value="WH_DNA-bd_sf"/>
</dbReference>
<evidence type="ECO:0000256" key="2">
    <source>
        <dbReference type="ARBA" id="ARBA00023125"/>
    </source>
</evidence>
<feature type="domain" description="HTH deoR-type" evidence="4">
    <location>
        <begin position="3"/>
        <end position="58"/>
    </location>
</feature>
<dbReference type="PANTHER" id="PTHR30363">
    <property type="entry name" value="HTH-TYPE TRANSCRIPTIONAL REGULATOR SRLR-RELATED"/>
    <property type="match status" value="1"/>
</dbReference>
<proteinExistence type="predicted"/>
<sequence length="256" mass="28773">MDITERQKWIVDKLNRNGNVRISKISEELGISRETIRKDIYSLNQRGLVNAVRGGAVLPISVKETKYDKRKKMNVAEKKEIANMALHFIQDGFSIFLDYGTTNYEVAEAIKKANFKDLTVVTNSTNVLKSLEYQKGIQIIFLGGNLRQSEGAVSGPLTINNISNIYCDIGFFGVGGITLKTGITNHYIAQVDVSKKMMDHCRIKIVLADHTKFELTALYKTTDVQNVDIVITDHLINEKVAQQMRLADISFIDNAE</sequence>
<evidence type="ECO:0000259" key="4">
    <source>
        <dbReference type="PROSITE" id="PS51000"/>
    </source>
</evidence>
<dbReference type="SUPFAM" id="SSF100950">
    <property type="entry name" value="NagB/RpiA/CoA transferase-like"/>
    <property type="match status" value="1"/>
</dbReference>
<dbReference type="InterPro" id="IPR014036">
    <property type="entry name" value="DeoR-like_C"/>
</dbReference>
<dbReference type="GeneID" id="93270357"/>
<keyword evidence="3" id="KW-0804">Transcription</keyword>
<dbReference type="InterPro" id="IPR036388">
    <property type="entry name" value="WH-like_DNA-bd_sf"/>
</dbReference>
<evidence type="ECO:0000256" key="1">
    <source>
        <dbReference type="ARBA" id="ARBA00023015"/>
    </source>
</evidence>
<dbReference type="GO" id="GO:0003677">
    <property type="term" value="F:DNA binding"/>
    <property type="evidence" value="ECO:0007669"/>
    <property type="project" value="UniProtKB-KW"/>
</dbReference>
<accession>A0ABD7Z8Z6</accession>
<evidence type="ECO:0000313" key="5">
    <source>
        <dbReference type="EMBL" id="WLV83435.1"/>
    </source>
</evidence>
<dbReference type="InterPro" id="IPR018356">
    <property type="entry name" value="Tscrpt_reg_HTH_DeoR_CS"/>
</dbReference>
<keyword evidence="1" id="KW-0805">Transcription regulation</keyword>
<dbReference type="PROSITE" id="PS51000">
    <property type="entry name" value="HTH_DEOR_2"/>
    <property type="match status" value="1"/>
</dbReference>